<dbReference type="NCBIfam" id="TIGR01643">
    <property type="entry name" value="YD_repeat_2x"/>
    <property type="match status" value="14"/>
</dbReference>
<feature type="domain" description="Teneurin-like YD-shell" evidence="3">
    <location>
        <begin position="461"/>
        <end position="734"/>
    </location>
</feature>
<reference evidence="4 5" key="1">
    <citation type="submission" date="2019-03" db="EMBL/GenBank/DDBJ databases">
        <authorList>
            <person name="Nijsse B."/>
        </authorList>
    </citation>
    <scope>NUCLEOTIDE SEQUENCE [LARGE SCALE GENOMIC DNA]</scope>
    <source>
        <strain evidence="4">Desulfoluna butyratoxydans MSL71</strain>
    </source>
</reference>
<dbReference type="Proteomes" id="UP000507962">
    <property type="component" value="Unassembled WGS sequence"/>
</dbReference>
<dbReference type="NCBIfam" id="TIGR03696">
    <property type="entry name" value="Rhs_assc_core"/>
    <property type="match status" value="1"/>
</dbReference>
<dbReference type="PANTHER" id="PTHR32305">
    <property type="match status" value="1"/>
</dbReference>
<dbReference type="RefSeq" id="WP_180145985.1">
    <property type="nucleotide sequence ID" value="NZ_CAADHO010000012.1"/>
</dbReference>
<dbReference type="GO" id="GO:0050135">
    <property type="term" value="F:NADP+ nucleosidase activity"/>
    <property type="evidence" value="ECO:0007669"/>
    <property type="project" value="InterPro"/>
</dbReference>
<name>A0A4U8YTX5_9BACT</name>
<dbReference type="InterPro" id="IPR022385">
    <property type="entry name" value="Rhs_assc_core"/>
</dbReference>
<sequence>MPAPDARCVHTFGDDRLYEYWFEYSESGDRTRITNSLNHTEVFEYDENSRPVKVYDHEGRLTTYEYDSKGRPIAITEPSGNRTEYLYDGHGNLLEVTRPDRTRVCIAYDSNHNPVAITDPNHNTWRQAWDENNQLIPRTSPYGATTRYQYNDHGDLTSVTDPKGAVTRFQPDENGHITGIVDPSGKTIGLEMDPYGNVISSTDPSGRTTTYTYDVKSRLIGSVKPSGDTIACRYDDEDNLIEYTDEAGLITRFEYTGLNKVARRINPDGTTIGYTYDTEDRLTGLTNEVGESFVFRRDHAGRIIEEIDYYGNRRAYGYDSAGNLALTIDPLNRKTEFKFDPLGRLTAKKRYDGTLESFGYDPNGNLTFHENETASVSRLFDSENRVVMESRGEHQVINEYDLSGNRVRRRTSHGNDIQFEYDQLSNPTRVSINNDAYVEIARDAAGLPVKETFSTGMEREYRHNTDGLLTNQRILGQNGLAIERTYEYDPAGNLTSRTDSTKGSSYFTYNPQGQITKAINPEQKIEEFLFDPAGNLFKERKNEKTGGRHLAYPGIEDHLDPAGNLVKRNDKNGTTTFEWDAAERLISATTPDGVKTEMTYDAACRRLSKTTGETTTTFTWDGDHLLSDNVGGNNPREFVFYPGTFIPLAFIDKDRHVFYVHNDAVGLPQEITDAHGNIAWSARYDSLGTIEKLYANDIDNPLRFQGQYYDEEIGLSYNRHRYFDAKTGSFISRDPLGLEAGTNLYRYAPNVWGWIDPLGLCGEVGNEVPATKALTSPWPPNRGFFGKPKNQTLNPGTVIDRYGYEGGSFVSPKGVPFKNRALHPTSASKPYNVYEVIKPIDVQAGYVAPWFGEPGMGVQYELPSSVADLIEQGIIRRIP</sequence>
<dbReference type="Gene3D" id="2.180.10.10">
    <property type="entry name" value="RHS repeat-associated core"/>
    <property type="match status" value="2"/>
</dbReference>
<evidence type="ECO:0000259" key="3">
    <source>
        <dbReference type="Pfam" id="PF25023"/>
    </source>
</evidence>
<evidence type="ECO:0000256" key="1">
    <source>
        <dbReference type="ARBA" id="ARBA00022737"/>
    </source>
</evidence>
<keyword evidence="5" id="KW-1185">Reference proteome</keyword>
<feature type="domain" description="TNT" evidence="2">
    <location>
        <begin position="792"/>
        <end position="878"/>
    </location>
</feature>
<feature type="domain" description="Teneurin-like YD-shell" evidence="3">
    <location>
        <begin position="30"/>
        <end position="165"/>
    </location>
</feature>
<evidence type="ECO:0000313" key="5">
    <source>
        <dbReference type="Proteomes" id="UP000507962"/>
    </source>
</evidence>
<dbReference type="InterPro" id="IPR006530">
    <property type="entry name" value="YD"/>
</dbReference>
<organism evidence="4 5">
    <name type="scientific">Desulfoluna butyratoxydans</name>
    <dbReference type="NCBI Taxonomy" id="231438"/>
    <lineage>
        <taxon>Bacteria</taxon>
        <taxon>Pseudomonadati</taxon>
        <taxon>Thermodesulfobacteriota</taxon>
        <taxon>Desulfobacteria</taxon>
        <taxon>Desulfobacterales</taxon>
        <taxon>Desulfolunaceae</taxon>
        <taxon>Desulfoluna</taxon>
    </lineage>
</organism>
<dbReference type="InterPro" id="IPR050708">
    <property type="entry name" value="T6SS_VgrG/RHS"/>
</dbReference>
<dbReference type="PRINTS" id="PR00394">
    <property type="entry name" value="RHSPROTEIN"/>
</dbReference>
<dbReference type="InterPro" id="IPR025331">
    <property type="entry name" value="TNT"/>
</dbReference>
<protein>
    <submittedName>
        <fullName evidence="4">Tuberculosis necrotizing toxin</fullName>
    </submittedName>
</protein>
<evidence type="ECO:0000313" key="4">
    <source>
        <dbReference type="EMBL" id="VFQ47017.1"/>
    </source>
</evidence>
<dbReference type="Pfam" id="PF14021">
    <property type="entry name" value="TNT"/>
    <property type="match status" value="1"/>
</dbReference>
<proteinExistence type="predicted"/>
<gene>
    <name evidence="4" type="ORF">MSL71_46990</name>
</gene>
<dbReference type="InterPro" id="IPR031325">
    <property type="entry name" value="RHS_repeat"/>
</dbReference>
<accession>A0A4U8YTX5</accession>
<dbReference type="AlphaFoldDB" id="A0A4U8YTX5"/>
<dbReference type="SUPFAM" id="SSF69304">
    <property type="entry name" value="Tricorn protease N-terminal domain"/>
    <property type="match status" value="1"/>
</dbReference>
<dbReference type="InterPro" id="IPR056823">
    <property type="entry name" value="TEN-like_YD-shell"/>
</dbReference>
<dbReference type="EMBL" id="CAADHO010000012">
    <property type="protein sequence ID" value="VFQ47017.1"/>
    <property type="molecule type" value="Genomic_DNA"/>
</dbReference>
<dbReference type="PANTHER" id="PTHR32305:SF15">
    <property type="entry name" value="PROTEIN RHSA-RELATED"/>
    <property type="match status" value="1"/>
</dbReference>
<dbReference type="Pfam" id="PF25023">
    <property type="entry name" value="TEN_YD-shell"/>
    <property type="match status" value="2"/>
</dbReference>
<dbReference type="Pfam" id="PF05593">
    <property type="entry name" value="RHS_repeat"/>
    <property type="match status" value="2"/>
</dbReference>
<keyword evidence="1" id="KW-0677">Repeat</keyword>
<evidence type="ECO:0000259" key="2">
    <source>
        <dbReference type="Pfam" id="PF14021"/>
    </source>
</evidence>